<evidence type="ECO:0000256" key="1">
    <source>
        <dbReference type="SAM" id="MobiDB-lite"/>
    </source>
</evidence>
<reference evidence="3" key="1">
    <citation type="journal article" date="2006" name="PLoS Biol.">
        <title>Macronuclear genome sequence of the ciliate Tetrahymena thermophila, a model eukaryote.</title>
        <authorList>
            <person name="Eisen J.A."/>
            <person name="Coyne R.S."/>
            <person name="Wu M."/>
            <person name="Wu D."/>
            <person name="Thiagarajan M."/>
            <person name="Wortman J.R."/>
            <person name="Badger J.H."/>
            <person name="Ren Q."/>
            <person name="Amedeo P."/>
            <person name="Jones K.M."/>
            <person name="Tallon L.J."/>
            <person name="Delcher A.L."/>
            <person name="Salzberg S.L."/>
            <person name="Silva J.C."/>
            <person name="Haas B.J."/>
            <person name="Majoros W.H."/>
            <person name="Farzad M."/>
            <person name="Carlton J.M."/>
            <person name="Smith R.K. Jr."/>
            <person name="Garg J."/>
            <person name="Pearlman R.E."/>
            <person name="Karrer K.M."/>
            <person name="Sun L."/>
            <person name="Manning G."/>
            <person name="Elde N.C."/>
            <person name="Turkewitz A.P."/>
            <person name="Asai D.J."/>
            <person name="Wilkes D.E."/>
            <person name="Wang Y."/>
            <person name="Cai H."/>
            <person name="Collins K."/>
            <person name="Stewart B.A."/>
            <person name="Lee S.R."/>
            <person name="Wilamowska K."/>
            <person name="Weinberg Z."/>
            <person name="Ruzzo W.L."/>
            <person name="Wloga D."/>
            <person name="Gaertig J."/>
            <person name="Frankel J."/>
            <person name="Tsao C.-C."/>
            <person name="Gorovsky M.A."/>
            <person name="Keeling P.J."/>
            <person name="Waller R.F."/>
            <person name="Patron N.J."/>
            <person name="Cherry J.M."/>
            <person name="Stover N.A."/>
            <person name="Krieger C.J."/>
            <person name="del Toro C."/>
            <person name="Ryder H.F."/>
            <person name="Williamson S.C."/>
            <person name="Barbeau R.A."/>
            <person name="Hamilton E.P."/>
            <person name="Orias E."/>
        </authorList>
    </citation>
    <scope>NUCLEOTIDE SEQUENCE [LARGE SCALE GENOMIC DNA]</scope>
    <source>
        <strain evidence="3">SB210</strain>
    </source>
</reference>
<dbReference type="AlphaFoldDB" id="Q22LI6"/>
<accession>Q22LI6</accession>
<sequence>MDWDDDVDYQFKNVNQRLKELSDGQYCDSFQELFEQIKIIYNCDENQKKLEANQLLTAKQFILDFIELGTYFIVKKFTNENLDEDKMFDNLINSFSDFVNTDERMESYRGIVGLCLTMVRNSQEKKKENKEKRKVGKKTCEEQPYQSEIQQILSDMGQNKFPECFNSSNYPDTYNYLVEQINQSYQNDENYQNYQNQKNQQNQQNDQNSDLDSEIEDQNSQIEDQNSQMDYSDEDQNEDFSIDDENYLDSSKTKTRQHYQTNETDKKNIFEFN</sequence>
<feature type="region of interest" description="Disordered" evidence="1">
    <location>
        <begin position="197"/>
        <end position="273"/>
    </location>
</feature>
<dbReference type="KEGG" id="tet:TTHERM_00873700"/>
<protein>
    <submittedName>
        <fullName evidence="2">Uncharacterized protein</fullName>
    </submittedName>
</protein>
<feature type="compositionally biased region" description="Acidic residues" evidence="1">
    <location>
        <begin position="231"/>
        <end position="247"/>
    </location>
</feature>
<dbReference type="GeneID" id="7837946"/>
<dbReference type="InParanoid" id="Q22LI6"/>
<dbReference type="RefSeq" id="XP_976749.2">
    <property type="nucleotide sequence ID" value="XM_971656.2"/>
</dbReference>
<dbReference type="EMBL" id="GG662863">
    <property type="protein sequence ID" value="EAR86154.2"/>
    <property type="molecule type" value="Genomic_DNA"/>
</dbReference>
<name>Q22LI6_TETTS</name>
<feature type="compositionally biased region" description="Polar residues" evidence="1">
    <location>
        <begin position="218"/>
        <end position="230"/>
    </location>
</feature>
<organism evidence="2 3">
    <name type="scientific">Tetrahymena thermophila (strain SB210)</name>
    <dbReference type="NCBI Taxonomy" id="312017"/>
    <lineage>
        <taxon>Eukaryota</taxon>
        <taxon>Sar</taxon>
        <taxon>Alveolata</taxon>
        <taxon>Ciliophora</taxon>
        <taxon>Intramacronucleata</taxon>
        <taxon>Oligohymenophorea</taxon>
        <taxon>Hymenostomatida</taxon>
        <taxon>Tetrahymenina</taxon>
        <taxon>Tetrahymenidae</taxon>
        <taxon>Tetrahymena</taxon>
    </lineage>
</organism>
<proteinExistence type="predicted"/>
<keyword evidence="3" id="KW-1185">Reference proteome</keyword>
<feature type="compositionally biased region" description="Basic and acidic residues" evidence="1">
    <location>
        <begin position="263"/>
        <end position="273"/>
    </location>
</feature>
<feature type="compositionally biased region" description="Low complexity" evidence="1">
    <location>
        <begin position="197"/>
        <end position="208"/>
    </location>
</feature>
<evidence type="ECO:0000313" key="2">
    <source>
        <dbReference type="EMBL" id="EAR86154.2"/>
    </source>
</evidence>
<evidence type="ECO:0000313" key="3">
    <source>
        <dbReference type="Proteomes" id="UP000009168"/>
    </source>
</evidence>
<dbReference type="HOGENOM" id="CLU_770500_0_0_1"/>
<gene>
    <name evidence="2" type="ORF">TTHERM_00873700</name>
</gene>
<dbReference type="Proteomes" id="UP000009168">
    <property type="component" value="Unassembled WGS sequence"/>
</dbReference>